<dbReference type="PRINTS" id="PR00300">
    <property type="entry name" value="CLPPROTEASEA"/>
</dbReference>
<dbReference type="InterPro" id="IPR003593">
    <property type="entry name" value="AAA+_ATPase"/>
</dbReference>
<dbReference type="FunFam" id="3.40.50.300:FF:000120">
    <property type="entry name" value="ATP-dependent chaperone ClpB"/>
    <property type="match status" value="1"/>
</dbReference>
<evidence type="ECO:0000313" key="13">
    <source>
        <dbReference type="EMBL" id="MBC8530047.1"/>
    </source>
</evidence>
<dbReference type="EMBL" id="JACRSO010000006">
    <property type="protein sequence ID" value="MBC8530047.1"/>
    <property type="molecule type" value="Genomic_DNA"/>
</dbReference>
<dbReference type="InterPro" id="IPR019489">
    <property type="entry name" value="Clp_ATPase_C"/>
</dbReference>
<evidence type="ECO:0000256" key="6">
    <source>
        <dbReference type="ARBA" id="ARBA00023054"/>
    </source>
</evidence>
<dbReference type="InterPro" id="IPR041546">
    <property type="entry name" value="ClpA/ClpB_AAA_lid"/>
</dbReference>
<dbReference type="Gene3D" id="1.10.8.60">
    <property type="match status" value="1"/>
</dbReference>
<reference evidence="13" key="1">
    <citation type="submission" date="2020-08" db="EMBL/GenBank/DDBJ databases">
        <title>Genome public.</title>
        <authorList>
            <person name="Liu C."/>
            <person name="Sun Q."/>
        </authorList>
    </citation>
    <scope>NUCLEOTIDE SEQUENCE</scope>
    <source>
        <strain evidence="13">NSJ-44</strain>
    </source>
</reference>
<keyword evidence="11" id="KW-0346">Stress response</keyword>
<dbReference type="Gene3D" id="1.10.1780.10">
    <property type="entry name" value="Clp, N-terminal domain"/>
    <property type="match status" value="1"/>
</dbReference>
<evidence type="ECO:0000256" key="1">
    <source>
        <dbReference type="ARBA" id="ARBA00004496"/>
    </source>
</evidence>
<evidence type="ECO:0000256" key="7">
    <source>
        <dbReference type="ARBA" id="ARBA00023186"/>
    </source>
</evidence>
<evidence type="ECO:0000259" key="12">
    <source>
        <dbReference type="PROSITE" id="PS51903"/>
    </source>
</evidence>
<evidence type="ECO:0000313" key="14">
    <source>
        <dbReference type="Proteomes" id="UP000654279"/>
    </source>
</evidence>
<dbReference type="SUPFAM" id="SSF81923">
    <property type="entry name" value="Double Clp-N motif"/>
    <property type="match status" value="1"/>
</dbReference>
<dbReference type="InterPro" id="IPR050130">
    <property type="entry name" value="ClpA_ClpB"/>
</dbReference>
<dbReference type="Pfam" id="PF00004">
    <property type="entry name" value="AAA"/>
    <property type="match status" value="1"/>
</dbReference>
<dbReference type="CDD" id="cd19499">
    <property type="entry name" value="RecA-like_ClpB_Hsp104-like"/>
    <property type="match status" value="1"/>
</dbReference>
<evidence type="ECO:0000256" key="8">
    <source>
        <dbReference type="ARBA" id="ARBA00026057"/>
    </source>
</evidence>
<dbReference type="InterPro" id="IPR017730">
    <property type="entry name" value="Chaperonin_ClpB"/>
</dbReference>
<dbReference type="PROSITE" id="PS00871">
    <property type="entry name" value="CLPAB_2"/>
    <property type="match status" value="1"/>
</dbReference>
<dbReference type="FunFam" id="3.40.50.300:FF:000025">
    <property type="entry name" value="ATP-dependent Clp protease subunit"/>
    <property type="match status" value="1"/>
</dbReference>
<dbReference type="GO" id="GO:0016887">
    <property type="term" value="F:ATP hydrolysis activity"/>
    <property type="evidence" value="ECO:0007669"/>
    <property type="project" value="InterPro"/>
</dbReference>
<comment type="subcellular location">
    <subcellularLocation>
        <location evidence="1 11">Cytoplasm</location>
    </subcellularLocation>
</comment>
<dbReference type="Pfam" id="PF10431">
    <property type="entry name" value="ClpB_D2-small"/>
    <property type="match status" value="1"/>
</dbReference>
<dbReference type="GO" id="GO:0042026">
    <property type="term" value="P:protein refolding"/>
    <property type="evidence" value="ECO:0007669"/>
    <property type="project" value="UniProtKB-UniRule"/>
</dbReference>
<dbReference type="InterPro" id="IPR028299">
    <property type="entry name" value="ClpA/B_CS2"/>
</dbReference>
<evidence type="ECO:0000256" key="2">
    <source>
        <dbReference type="ARBA" id="ARBA00008675"/>
    </source>
</evidence>
<gene>
    <name evidence="11 13" type="primary">clpB</name>
    <name evidence="13" type="ORF">H8699_11460</name>
</gene>
<dbReference type="Proteomes" id="UP000654279">
    <property type="component" value="Unassembled WGS sequence"/>
</dbReference>
<dbReference type="SMART" id="SM00382">
    <property type="entry name" value="AAA"/>
    <property type="match status" value="2"/>
</dbReference>
<feature type="coiled-coil region" evidence="11">
    <location>
        <begin position="413"/>
        <end position="534"/>
    </location>
</feature>
<evidence type="ECO:0000256" key="9">
    <source>
        <dbReference type="PROSITE-ProRule" id="PRU01251"/>
    </source>
</evidence>
<dbReference type="GO" id="GO:0005737">
    <property type="term" value="C:cytoplasm"/>
    <property type="evidence" value="ECO:0007669"/>
    <property type="project" value="UniProtKB-SubCell"/>
</dbReference>
<comment type="similarity">
    <text evidence="2 10">Belongs to the ClpA/ClpB family.</text>
</comment>
<organism evidence="13 14">
    <name type="scientific">Luoshenia tenuis</name>
    <dbReference type="NCBI Taxonomy" id="2763654"/>
    <lineage>
        <taxon>Bacteria</taxon>
        <taxon>Bacillati</taxon>
        <taxon>Bacillota</taxon>
        <taxon>Clostridia</taxon>
        <taxon>Christensenellales</taxon>
        <taxon>Christensenellaceae</taxon>
        <taxon>Luoshenia</taxon>
    </lineage>
</organism>
<keyword evidence="4 10" id="KW-0547">Nucleotide-binding</keyword>
<dbReference type="SUPFAM" id="SSF52540">
    <property type="entry name" value="P-loop containing nucleoside triphosphate hydrolases"/>
    <property type="match status" value="2"/>
</dbReference>
<dbReference type="AlphaFoldDB" id="A0A926D1Y5"/>
<dbReference type="InterPro" id="IPR036628">
    <property type="entry name" value="Clp_N_dom_sf"/>
</dbReference>
<protein>
    <recommendedName>
        <fullName evidence="11">Chaperone protein ClpB</fullName>
    </recommendedName>
</protein>
<sequence length="865" mass="96440">MDFNKYTQKAQEAIGLAQEIALRRENPEVGCDQLHLALLTQEDGLIPRLIQYMGKDPAAITREVEEAVGKLPAMRGGNAQPYPSKAFSQVMLDAQDEAQKFQDEYVSVEHLYLALLKSRDGSTKAILRRNGITKDLLLKALQQVRGGQRVTSQDPEQTYEALKRFGRDLTEMAKEGKLDPVIGRDGEIRRVVRILSRRTKNNPVLIGEPGVGKTAVVEGLAQRIIRGDVPTALEGKTIFALDMGALVAGAKYRGEFEERLKAVLKEIQESQGQIILFIDELHTIVGAGAAEGSMDAGNLLKPLLARGELHCIGATTLNEYRKYIEKDAALERRFQTVLVEPPTVEDTISILRGIKEKFEIHHGVRITDGAIIACATLSDRYISDRFLPDKAIDLMDEAAAMLRTEIDSMPAELDEDTRRLMQLQIEREALKKEEDDASKTRLAALEGEIAALQEQVSKMKAQWENEKKGIAHVKEIQQEIEGVRHQIEQAERGYDLEKLAQLRYGQLPQLEKQLKDAQEREANKELLKEAVTEEEIADIVGRWTGIPVEKLMAGEREKLLHLAPRLHERVIGQDEAVQAVADAVLRARAGLKDPRRPIGSFIFLGPTGVGKTELARSLSAQLFDSEDAMVRIDMSEYMERHAVSRLIGSPPGYVGYEEGGQLTEAVRRKPYCVILFDEIEKAHPEVSNILLQLLDDGRLTDSQGRTVDFKNTVIIMTSNVGSSILLEAAENGGVTQEVREKVIAELHKYFRPEFLNRVDETVVFDPLNIEQIRSIITLSVKDIAVRLADRGCTLDITDAARDYVARESFDPAFGARPVKRYLQHTVENMLAKRMIEGRIPDQSHITIDLVDGQLDVVTAGGKTGA</sequence>
<comment type="caution">
    <text evidence="13">The sequence shown here is derived from an EMBL/GenBank/DDBJ whole genome shotgun (WGS) entry which is preliminary data.</text>
</comment>
<keyword evidence="14" id="KW-1185">Reference proteome</keyword>
<evidence type="ECO:0000256" key="4">
    <source>
        <dbReference type="ARBA" id="ARBA00022741"/>
    </source>
</evidence>
<dbReference type="PANTHER" id="PTHR11638:SF18">
    <property type="entry name" value="HEAT SHOCK PROTEIN 104"/>
    <property type="match status" value="1"/>
</dbReference>
<dbReference type="FunFam" id="3.40.50.300:FF:000010">
    <property type="entry name" value="Chaperone clpB 1, putative"/>
    <property type="match status" value="1"/>
</dbReference>
<keyword evidence="6 11" id="KW-0175">Coiled coil</keyword>
<evidence type="ECO:0000256" key="10">
    <source>
        <dbReference type="RuleBase" id="RU004432"/>
    </source>
</evidence>
<keyword evidence="7 10" id="KW-0143">Chaperone</keyword>
<dbReference type="InterPro" id="IPR027417">
    <property type="entry name" value="P-loop_NTPase"/>
</dbReference>
<dbReference type="PROSITE" id="PS51903">
    <property type="entry name" value="CLP_R"/>
    <property type="match status" value="1"/>
</dbReference>
<feature type="domain" description="Clp R" evidence="12">
    <location>
        <begin position="3"/>
        <end position="147"/>
    </location>
</feature>
<evidence type="ECO:0000256" key="5">
    <source>
        <dbReference type="ARBA" id="ARBA00022840"/>
    </source>
</evidence>
<dbReference type="CDD" id="cd00009">
    <property type="entry name" value="AAA"/>
    <property type="match status" value="1"/>
</dbReference>
<dbReference type="SMART" id="SM01086">
    <property type="entry name" value="ClpB_D2-small"/>
    <property type="match status" value="1"/>
</dbReference>
<dbReference type="NCBIfam" id="TIGR03346">
    <property type="entry name" value="chaperone_ClpB"/>
    <property type="match status" value="1"/>
</dbReference>
<proteinExistence type="inferred from homology"/>
<accession>A0A926D1Y5</accession>
<dbReference type="InterPro" id="IPR001270">
    <property type="entry name" value="ClpA/B"/>
</dbReference>
<evidence type="ECO:0000256" key="11">
    <source>
        <dbReference type="RuleBase" id="RU362034"/>
    </source>
</evidence>
<comment type="subunit">
    <text evidence="8">Homohexamer. The oligomerization is ATP-dependent.</text>
</comment>
<dbReference type="RefSeq" id="WP_249285813.1">
    <property type="nucleotide sequence ID" value="NZ_JACRSO010000006.1"/>
</dbReference>
<comment type="subunit">
    <text evidence="11">Homohexamer; The oligomerization is ATP-dependent.</text>
</comment>
<comment type="function">
    <text evidence="11">Part of a stress-induced multi-chaperone system, it is involved in the recovery of the cell from heat-induced damage, in cooperation with DnaK, DnaJ and GrpE.</text>
</comment>
<dbReference type="PANTHER" id="PTHR11638">
    <property type="entry name" value="ATP-DEPENDENT CLP PROTEASE"/>
    <property type="match status" value="1"/>
</dbReference>
<keyword evidence="11" id="KW-0963">Cytoplasm</keyword>
<dbReference type="InterPro" id="IPR004176">
    <property type="entry name" value="Clp_R_N"/>
</dbReference>
<keyword evidence="3 9" id="KW-0677">Repeat</keyword>
<dbReference type="GO" id="GO:0034605">
    <property type="term" value="P:cellular response to heat"/>
    <property type="evidence" value="ECO:0007669"/>
    <property type="project" value="TreeGrafter"/>
</dbReference>
<dbReference type="Gene3D" id="3.40.50.300">
    <property type="entry name" value="P-loop containing nucleotide triphosphate hydrolases"/>
    <property type="match status" value="3"/>
</dbReference>
<name>A0A926D1Y5_9FIRM</name>
<evidence type="ECO:0000256" key="3">
    <source>
        <dbReference type="ARBA" id="ARBA00022737"/>
    </source>
</evidence>
<dbReference type="Pfam" id="PF17871">
    <property type="entry name" value="AAA_lid_9"/>
    <property type="match status" value="1"/>
</dbReference>
<dbReference type="InterPro" id="IPR003959">
    <property type="entry name" value="ATPase_AAA_core"/>
</dbReference>
<dbReference type="Pfam" id="PF02861">
    <property type="entry name" value="Clp_N"/>
    <property type="match status" value="1"/>
</dbReference>
<dbReference type="InterPro" id="IPR018368">
    <property type="entry name" value="ClpA/B_CS1"/>
</dbReference>
<keyword evidence="5 10" id="KW-0067">ATP-binding</keyword>
<dbReference type="PROSITE" id="PS00870">
    <property type="entry name" value="CLPAB_1"/>
    <property type="match status" value="1"/>
</dbReference>
<dbReference type="GO" id="GO:0005524">
    <property type="term" value="F:ATP binding"/>
    <property type="evidence" value="ECO:0007669"/>
    <property type="project" value="UniProtKB-UniRule"/>
</dbReference>
<dbReference type="Pfam" id="PF07724">
    <property type="entry name" value="AAA_2"/>
    <property type="match status" value="1"/>
</dbReference>